<protein>
    <submittedName>
        <fullName evidence="2">F-box and FNIP repeat-containing protein</fullName>
    </submittedName>
</protein>
<dbReference type="InterPro" id="IPR051251">
    <property type="entry name" value="STK_FNIP-Repeat"/>
</dbReference>
<keyword evidence="3" id="KW-1185">Reference proteome</keyword>
<reference evidence="2 3" key="1">
    <citation type="submission" date="2021-02" db="EMBL/GenBank/DDBJ databases">
        <title>Cotonvirus japonicus, which uses Golgi apparatus of host cells for its virion factory, phylogenetically links tailed tupanvirus and icosahedral mimivirus.</title>
        <authorList>
            <person name="Takahashi H."/>
            <person name="Fukaya S."/>
            <person name="Song C."/>
            <person name="Murata K."/>
            <person name="Takemura M."/>
        </authorList>
    </citation>
    <scope>NUCLEOTIDE SEQUENCE [LARGE SCALE GENOMIC DNA]</scope>
</reference>
<dbReference type="PANTHER" id="PTHR32134:SF92">
    <property type="entry name" value="FNIP REPEAT-CONTAINING PROTEIN"/>
    <property type="match status" value="1"/>
</dbReference>
<dbReference type="Gene3D" id="3.80.10.10">
    <property type="entry name" value="Ribonuclease Inhibitor"/>
    <property type="match status" value="1"/>
</dbReference>
<dbReference type="Proteomes" id="UP001321479">
    <property type="component" value="Segment"/>
</dbReference>
<dbReference type="RefSeq" id="YP_010841264.1">
    <property type="nucleotide sequence ID" value="NC_079139.1"/>
</dbReference>
<dbReference type="Pfam" id="PF05725">
    <property type="entry name" value="FNIP"/>
    <property type="match status" value="2"/>
</dbReference>
<accession>A0ABM7NRD4</accession>
<organism evidence="2 3">
    <name type="scientific">Cotonvirus japonicus</name>
    <dbReference type="NCBI Taxonomy" id="2811091"/>
    <lineage>
        <taxon>Viruses</taxon>
        <taxon>Varidnaviria</taxon>
        <taxon>Bamfordvirae</taxon>
        <taxon>Nucleocytoviricota</taxon>
        <taxon>Megaviricetes</taxon>
        <taxon>Imitervirales</taxon>
        <taxon>Mimiviridae</taxon>
        <taxon>Megamimivirinae</taxon>
        <taxon>Cotonvirus</taxon>
        <taxon>Cotonvirus japonicum</taxon>
    </lineage>
</organism>
<dbReference type="PANTHER" id="PTHR32134">
    <property type="entry name" value="FNIP REPEAT-CONTAINING PROTEIN"/>
    <property type="match status" value="1"/>
</dbReference>
<dbReference type="GeneID" id="80557861"/>
<name>A0ABM7NRD4_9VIRU</name>
<evidence type="ECO:0000313" key="2">
    <source>
        <dbReference type="EMBL" id="BCS82656.1"/>
    </source>
</evidence>
<proteinExistence type="predicted"/>
<dbReference type="InterPro" id="IPR032675">
    <property type="entry name" value="LRR_dom_sf"/>
</dbReference>
<keyword evidence="1" id="KW-0677">Repeat</keyword>
<dbReference type="InterPro" id="IPR008615">
    <property type="entry name" value="FNIP"/>
</dbReference>
<evidence type="ECO:0000256" key="1">
    <source>
        <dbReference type="ARBA" id="ARBA00022737"/>
    </source>
</evidence>
<evidence type="ECO:0000313" key="3">
    <source>
        <dbReference type="Proteomes" id="UP001321479"/>
    </source>
</evidence>
<sequence>MEFIDLPCDIIMYIRNYLNDCDTVNLLSTNSGLFNLKHEVKLLDVYEYDKVKNSPFYNNIKFIKYKATNLGVPEKITHLTFENNFNEPIENKIDDNISKNLISLDLGCNFNHPINEFISKCVNLKDLRVGCWFNQPLDKLPPGITHLTLGNSYICSLKNVLPNSLTHITFGDNFNESLENIIPPNIKALKFGFSFNQPITGVIPNGITHLFFDWMFDQQITGNIPSSVIHLDTGRSTDTKNLPSSLKYLGITCNSNFQTSDIPQSIKHLDLRLYDSEIHGPIPDFITHLSLDYKFKLNPNSISTSVKTLTFKEKATGNIKNMIPDNITHLIIEKVNTSAIPKEEEIPLLKDMLTKYIIYIKLPYDQYKENEHLFRKDIKFDFF</sequence>
<dbReference type="SUPFAM" id="SSF52058">
    <property type="entry name" value="L domain-like"/>
    <property type="match status" value="1"/>
</dbReference>
<dbReference type="EMBL" id="AP024483">
    <property type="protein sequence ID" value="BCS82656.1"/>
    <property type="molecule type" value="Genomic_DNA"/>
</dbReference>